<dbReference type="Proteomes" id="UP001302602">
    <property type="component" value="Unassembled WGS sequence"/>
</dbReference>
<dbReference type="Gene3D" id="1.25.40.20">
    <property type="entry name" value="Ankyrin repeat-containing domain"/>
    <property type="match status" value="1"/>
</dbReference>
<dbReference type="AlphaFoldDB" id="A0AAN6TU30"/>
<dbReference type="EMBL" id="MU853236">
    <property type="protein sequence ID" value="KAK4120747.1"/>
    <property type="molecule type" value="Genomic_DNA"/>
</dbReference>
<reference evidence="2" key="2">
    <citation type="submission" date="2023-05" db="EMBL/GenBank/DDBJ databases">
        <authorList>
            <consortium name="Lawrence Berkeley National Laboratory"/>
            <person name="Steindorff A."/>
            <person name="Hensen N."/>
            <person name="Bonometti L."/>
            <person name="Westerberg I."/>
            <person name="Brannstrom I.O."/>
            <person name="Guillou S."/>
            <person name="Cros-Aarteil S."/>
            <person name="Calhoun S."/>
            <person name="Haridas S."/>
            <person name="Kuo A."/>
            <person name="Mondo S."/>
            <person name="Pangilinan J."/>
            <person name="Riley R."/>
            <person name="Labutti K."/>
            <person name="Andreopoulos B."/>
            <person name="Lipzen A."/>
            <person name="Chen C."/>
            <person name="Yanf M."/>
            <person name="Daum C."/>
            <person name="Ng V."/>
            <person name="Clum A."/>
            <person name="Ohm R."/>
            <person name="Martin F."/>
            <person name="Silar P."/>
            <person name="Natvig D."/>
            <person name="Lalanne C."/>
            <person name="Gautier V."/>
            <person name="Ament-Velasquez S.L."/>
            <person name="Kruys A."/>
            <person name="Hutchinson M.I."/>
            <person name="Powell A.J."/>
            <person name="Barry K."/>
            <person name="Miller A.N."/>
            <person name="Grigoriev I.V."/>
            <person name="Debuchy R."/>
            <person name="Gladieux P."/>
            <person name="Thoren M.H."/>
            <person name="Johannesson H."/>
        </authorList>
    </citation>
    <scope>NUCLEOTIDE SEQUENCE</scope>
    <source>
        <strain evidence="2">CBS 731.68</strain>
    </source>
</reference>
<dbReference type="Pfam" id="PF12796">
    <property type="entry name" value="Ank_2"/>
    <property type="match status" value="1"/>
</dbReference>
<reference evidence="2" key="1">
    <citation type="journal article" date="2023" name="Mol. Phylogenet. Evol.">
        <title>Genome-scale phylogeny and comparative genomics of the fungal order Sordariales.</title>
        <authorList>
            <person name="Hensen N."/>
            <person name="Bonometti L."/>
            <person name="Westerberg I."/>
            <person name="Brannstrom I.O."/>
            <person name="Guillou S."/>
            <person name="Cros-Aarteil S."/>
            <person name="Calhoun S."/>
            <person name="Haridas S."/>
            <person name="Kuo A."/>
            <person name="Mondo S."/>
            <person name="Pangilinan J."/>
            <person name="Riley R."/>
            <person name="LaButti K."/>
            <person name="Andreopoulos B."/>
            <person name="Lipzen A."/>
            <person name="Chen C."/>
            <person name="Yan M."/>
            <person name="Daum C."/>
            <person name="Ng V."/>
            <person name="Clum A."/>
            <person name="Steindorff A."/>
            <person name="Ohm R.A."/>
            <person name="Martin F."/>
            <person name="Silar P."/>
            <person name="Natvig D.O."/>
            <person name="Lalanne C."/>
            <person name="Gautier V."/>
            <person name="Ament-Velasquez S.L."/>
            <person name="Kruys A."/>
            <person name="Hutchinson M.I."/>
            <person name="Powell A.J."/>
            <person name="Barry K."/>
            <person name="Miller A.N."/>
            <person name="Grigoriev I.V."/>
            <person name="Debuchy R."/>
            <person name="Gladieux P."/>
            <person name="Hiltunen Thoren M."/>
            <person name="Johannesson H."/>
        </authorList>
    </citation>
    <scope>NUCLEOTIDE SEQUENCE</scope>
    <source>
        <strain evidence="2">CBS 731.68</strain>
    </source>
</reference>
<feature type="repeat" description="ANK" evidence="1">
    <location>
        <begin position="46"/>
        <end position="72"/>
    </location>
</feature>
<dbReference type="PROSITE" id="PS50297">
    <property type="entry name" value="ANK_REP_REGION"/>
    <property type="match status" value="1"/>
</dbReference>
<dbReference type="RefSeq" id="XP_062644518.1">
    <property type="nucleotide sequence ID" value="XM_062785923.1"/>
</dbReference>
<dbReference type="GeneID" id="87822689"/>
<proteinExistence type="predicted"/>
<dbReference type="InterPro" id="IPR002110">
    <property type="entry name" value="Ankyrin_rpt"/>
</dbReference>
<keyword evidence="1" id="KW-0040">ANK repeat</keyword>
<dbReference type="SUPFAM" id="SSF48403">
    <property type="entry name" value="Ankyrin repeat"/>
    <property type="match status" value="1"/>
</dbReference>
<gene>
    <name evidence="2" type="ORF">N657DRAFT_139072</name>
</gene>
<dbReference type="PROSITE" id="PS50088">
    <property type="entry name" value="ANK_REPEAT"/>
    <property type="match status" value="1"/>
</dbReference>
<accession>A0AAN6TU30</accession>
<name>A0AAN6TU30_9PEZI</name>
<comment type="caution">
    <text evidence="2">The sequence shown here is derived from an EMBL/GenBank/DDBJ whole genome shotgun (WGS) entry which is preliminary data.</text>
</comment>
<dbReference type="InterPro" id="IPR036770">
    <property type="entry name" value="Ankyrin_rpt-contain_sf"/>
</dbReference>
<evidence type="ECO:0000313" key="2">
    <source>
        <dbReference type="EMBL" id="KAK4120747.1"/>
    </source>
</evidence>
<keyword evidence="3" id="KW-1185">Reference proteome</keyword>
<evidence type="ECO:0000313" key="3">
    <source>
        <dbReference type="Proteomes" id="UP001302602"/>
    </source>
</evidence>
<organism evidence="2 3">
    <name type="scientific">Parathielavia appendiculata</name>
    <dbReference type="NCBI Taxonomy" id="2587402"/>
    <lineage>
        <taxon>Eukaryota</taxon>
        <taxon>Fungi</taxon>
        <taxon>Dikarya</taxon>
        <taxon>Ascomycota</taxon>
        <taxon>Pezizomycotina</taxon>
        <taxon>Sordariomycetes</taxon>
        <taxon>Sordariomycetidae</taxon>
        <taxon>Sordariales</taxon>
        <taxon>Chaetomiaceae</taxon>
        <taxon>Parathielavia</taxon>
    </lineage>
</organism>
<evidence type="ECO:0000256" key="1">
    <source>
        <dbReference type="PROSITE-ProRule" id="PRU00023"/>
    </source>
</evidence>
<protein>
    <submittedName>
        <fullName evidence="2">Uncharacterized protein</fullName>
    </submittedName>
</protein>
<dbReference type="SMART" id="SM00248">
    <property type="entry name" value="ANK"/>
    <property type="match status" value="2"/>
</dbReference>
<sequence>MVKRSCTRPPSRTACQLCDLPSPWAFQSTHERRLGARMARHEKPTLGWTALFYAVRNANYHITRLLLESGASNMLSSIRETPPMVAVRQRAEDIFWLLIEFGFWPAWTTSRHSRPLRYPPEFVDQQIAQMTSPAALIEYLETFLLQSFDPQLSQPSTAAFCARCLARPAGAEPAAQEAWRVEQSATIARWIPITDAFSYGFLRRCRICRQPVVALPPPFDANLGSKERVIVLPSDYPSWIHAHNNNSDGSCLCLFGIFLILEECTSKT</sequence>